<evidence type="ECO:0000256" key="8">
    <source>
        <dbReference type="RuleBase" id="RU364108"/>
    </source>
</evidence>
<dbReference type="InterPro" id="IPR039768">
    <property type="entry name" value="Nmd3"/>
</dbReference>
<sequence length="507" mass="56496">CKRALVAMATASAPGQMQCCECGTLIDPNPTALCLPCLRNRVDITEGLQRQCVLSVCPKCARILQPPNHWVTAEPESKELLALCLKRIRGLNKVRLVDAGFVWTEPHSRRLRVRVTVQAEVLNGAIAEQTCEIEFTLQSHQCDHCNRSAARDYWRALVQLRQHSPHPKTLLYLEQLVLKHQAHRDCTGVKRCGANGLDFFFAQRQDAKRLADFLAAHSPSRCQTSETLVSHDTHSNVFNYKYTFCIEVAPICKDDVVCLPPPVARKLSSVGQFCVVYRVTDRLHLVDPRTCRTAEVTGKQFWQAPFQALQAKLSDFTVTNCEPIEHQQHQQQHAAAGGGGSRFLSADVWLLTDADLSSDEVHCRSHLGRLLSCGDTARGLDLRRANLNHAELDRLVDSKVPDVVLVKKVYASSRRSQRRWRLRRLEEADVDVDDDDSGGQGGAAYQEFLDDLEEDKELRRGVNIYKERLAAAAASAAVSAGDDGAPEIGLDEMLDELNLDADDAAME</sequence>
<dbReference type="InterPro" id="IPR007064">
    <property type="entry name" value="Nmd3_N"/>
</dbReference>
<gene>
    <name evidence="12" type="ORF">BOX15_Mlig027541g1</name>
</gene>
<evidence type="ECO:0000256" key="4">
    <source>
        <dbReference type="ARBA" id="ARBA00022448"/>
    </source>
</evidence>
<dbReference type="AlphaFoldDB" id="A0A267GIN8"/>
<feature type="domain" description="Nmd3 N-terminal" evidence="9">
    <location>
        <begin position="19"/>
        <end position="248"/>
    </location>
</feature>
<evidence type="ECO:0000259" key="11">
    <source>
        <dbReference type="Pfam" id="PF21193"/>
    </source>
</evidence>
<dbReference type="OrthoDB" id="203821at2759"/>
<keyword evidence="7 8" id="KW-0539">Nucleus</keyword>
<evidence type="ECO:0000313" key="13">
    <source>
        <dbReference type="Proteomes" id="UP000215902"/>
    </source>
</evidence>
<dbReference type="PANTHER" id="PTHR12746">
    <property type="entry name" value="NONSENSE-MEDIATED MRNA DECAY PROTEIN 3"/>
    <property type="match status" value="1"/>
</dbReference>
<comment type="caution">
    <text evidence="12">The sequence shown here is derived from an EMBL/GenBank/DDBJ whole genome shotgun (WGS) entry which is preliminary data.</text>
</comment>
<evidence type="ECO:0000256" key="3">
    <source>
        <dbReference type="ARBA" id="ARBA00017035"/>
    </source>
</evidence>
<dbReference type="InterPro" id="IPR048899">
    <property type="entry name" value="NMD_SH3"/>
</dbReference>
<evidence type="ECO:0000313" key="12">
    <source>
        <dbReference type="EMBL" id="PAA85244.1"/>
    </source>
</evidence>
<dbReference type="PANTHER" id="PTHR12746:SF2">
    <property type="entry name" value="60S RIBOSOMAL EXPORT PROTEIN NMD3"/>
    <property type="match status" value="1"/>
</dbReference>
<dbReference type="GO" id="GO:0015031">
    <property type="term" value="P:protein transport"/>
    <property type="evidence" value="ECO:0007669"/>
    <property type="project" value="UniProtKB-KW"/>
</dbReference>
<accession>A0A267GIN8</accession>
<dbReference type="GO" id="GO:0000055">
    <property type="term" value="P:ribosomal large subunit export from nucleus"/>
    <property type="evidence" value="ECO:0007669"/>
    <property type="project" value="TreeGrafter"/>
</dbReference>
<comment type="subcellular location">
    <subcellularLocation>
        <location evidence="8">Cytoplasm</location>
    </subcellularLocation>
    <subcellularLocation>
        <location evidence="8">Nucleus</location>
    </subcellularLocation>
</comment>
<keyword evidence="5 8" id="KW-0963">Cytoplasm</keyword>
<keyword evidence="6 8" id="KW-0653">Protein transport</keyword>
<feature type="domain" description="60S ribosomal export protein NMD3 OB-fold" evidence="10">
    <location>
        <begin position="313"/>
        <end position="408"/>
    </location>
</feature>
<dbReference type="InterPro" id="IPR048898">
    <property type="entry name" value="OB_NMD3"/>
</dbReference>
<protein>
    <recommendedName>
        <fullName evidence="3 8">60S ribosomal export protein NMD3</fullName>
    </recommendedName>
</protein>
<proteinExistence type="inferred from homology"/>
<reference evidence="12 13" key="1">
    <citation type="submission" date="2017-06" db="EMBL/GenBank/DDBJ databases">
        <title>A platform for efficient transgenesis in Macrostomum lignano, a flatworm model organism for stem cell research.</title>
        <authorList>
            <person name="Berezikov E."/>
        </authorList>
    </citation>
    <scope>NUCLEOTIDE SEQUENCE [LARGE SCALE GENOMIC DNA]</scope>
    <source>
        <strain evidence="12">DV1</strain>
        <tissue evidence="12">Whole organism</tissue>
    </source>
</reference>
<name>A0A267GIN8_9PLAT</name>
<dbReference type="GO" id="GO:0005737">
    <property type="term" value="C:cytoplasm"/>
    <property type="evidence" value="ECO:0007669"/>
    <property type="project" value="UniProtKB-SubCell"/>
</dbReference>
<dbReference type="Pfam" id="PF21193">
    <property type="entry name" value="NMD_SH3"/>
    <property type="match status" value="1"/>
</dbReference>
<evidence type="ECO:0000259" key="10">
    <source>
        <dbReference type="Pfam" id="PF21192"/>
    </source>
</evidence>
<feature type="non-terminal residue" evidence="12">
    <location>
        <position position="1"/>
    </location>
</feature>
<evidence type="ECO:0000256" key="6">
    <source>
        <dbReference type="ARBA" id="ARBA00022927"/>
    </source>
</evidence>
<feature type="domain" description="60S ribosomal export protein NMD3 SH3" evidence="11">
    <location>
        <begin position="251"/>
        <end position="297"/>
    </location>
</feature>
<dbReference type="Pfam" id="PF21192">
    <property type="entry name" value="OB_NMD3"/>
    <property type="match status" value="1"/>
</dbReference>
<dbReference type="GO" id="GO:0043023">
    <property type="term" value="F:ribosomal large subunit binding"/>
    <property type="evidence" value="ECO:0007669"/>
    <property type="project" value="InterPro"/>
</dbReference>
<comment type="function">
    <text evidence="1 8">Acts as an adapter for the XPO1/CRM1-mediated export of the 60S ribosomal subunit.</text>
</comment>
<evidence type="ECO:0000259" key="9">
    <source>
        <dbReference type="Pfam" id="PF04981"/>
    </source>
</evidence>
<dbReference type="GO" id="GO:0005634">
    <property type="term" value="C:nucleus"/>
    <property type="evidence" value="ECO:0007669"/>
    <property type="project" value="UniProtKB-SubCell"/>
</dbReference>
<evidence type="ECO:0000256" key="5">
    <source>
        <dbReference type="ARBA" id="ARBA00022490"/>
    </source>
</evidence>
<keyword evidence="13" id="KW-1185">Reference proteome</keyword>
<dbReference type="Pfam" id="PF04981">
    <property type="entry name" value="NMD3"/>
    <property type="match status" value="1"/>
</dbReference>
<organism evidence="12 13">
    <name type="scientific">Macrostomum lignano</name>
    <dbReference type="NCBI Taxonomy" id="282301"/>
    <lineage>
        <taxon>Eukaryota</taxon>
        <taxon>Metazoa</taxon>
        <taxon>Spiralia</taxon>
        <taxon>Lophotrochozoa</taxon>
        <taxon>Platyhelminthes</taxon>
        <taxon>Rhabditophora</taxon>
        <taxon>Macrostomorpha</taxon>
        <taxon>Macrostomida</taxon>
        <taxon>Macrostomidae</taxon>
        <taxon>Macrostomum</taxon>
    </lineage>
</organism>
<dbReference type="EMBL" id="NIVC01000340">
    <property type="protein sequence ID" value="PAA85244.1"/>
    <property type="molecule type" value="Genomic_DNA"/>
</dbReference>
<dbReference type="STRING" id="282301.A0A267GIN8"/>
<dbReference type="Proteomes" id="UP000215902">
    <property type="component" value="Unassembled WGS sequence"/>
</dbReference>
<evidence type="ECO:0000256" key="2">
    <source>
        <dbReference type="ARBA" id="ARBA00009794"/>
    </source>
</evidence>
<evidence type="ECO:0000256" key="1">
    <source>
        <dbReference type="ARBA" id="ARBA00002269"/>
    </source>
</evidence>
<comment type="similarity">
    <text evidence="2 8">Belongs to the NMD3 family.</text>
</comment>
<evidence type="ECO:0000256" key="7">
    <source>
        <dbReference type="ARBA" id="ARBA00023242"/>
    </source>
</evidence>
<keyword evidence="4 8" id="KW-0813">Transport</keyword>